<sequence>MTKDASGVDVVAMCWTYGEGTAARAYPLVMLSYRAELPATWHGPDRRDSRLAALLAEGWDLVTDLNRNYPAAPAGYGLRFTHTGPGRRGRLEFTTPRGPEADTEILPGPRWISAAQEAGMAALILGTRYLTDWESHSGAPPALKQALLDGALAAAVVPIETRTTTPPK</sequence>
<name>A0ABR9LIZ8_9PSEU</name>
<accession>A0ABR9LIZ8</accession>
<reference evidence="1 2" key="1">
    <citation type="submission" date="2020-10" db="EMBL/GenBank/DDBJ databases">
        <title>Sequencing the genomes of 1000 actinobacteria strains.</title>
        <authorList>
            <person name="Klenk H.-P."/>
        </authorList>
    </citation>
    <scope>NUCLEOTIDE SEQUENCE [LARGE SCALE GENOMIC DNA]</scope>
    <source>
        <strain evidence="1 2">DSM 46661</strain>
    </source>
</reference>
<evidence type="ECO:0000313" key="1">
    <source>
        <dbReference type="EMBL" id="MBE1580517.1"/>
    </source>
</evidence>
<dbReference type="Proteomes" id="UP000656548">
    <property type="component" value="Unassembled WGS sequence"/>
</dbReference>
<evidence type="ECO:0000313" key="2">
    <source>
        <dbReference type="Proteomes" id="UP000656548"/>
    </source>
</evidence>
<dbReference type="RefSeq" id="WP_192747080.1">
    <property type="nucleotide sequence ID" value="NZ_JADBEJ010000007.1"/>
</dbReference>
<keyword evidence="2" id="KW-1185">Reference proteome</keyword>
<dbReference type="EMBL" id="JADBEJ010000007">
    <property type="protein sequence ID" value="MBE1580517.1"/>
    <property type="molecule type" value="Genomic_DNA"/>
</dbReference>
<organism evidence="1 2">
    <name type="scientific">Amycolatopsis roodepoortensis</name>
    <dbReference type="NCBI Taxonomy" id="700274"/>
    <lineage>
        <taxon>Bacteria</taxon>
        <taxon>Bacillati</taxon>
        <taxon>Actinomycetota</taxon>
        <taxon>Actinomycetes</taxon>
        <taxon>Pseudonocardiales</taxon>
        <taxon>Pseudonocardiaceae</taxon>
        <taxon>Amycolatopsis</taxon>
    </lineage>
</organism>
<protein>
    <submittedName>
        <fullName evidence="1">Uncharacterized protein</fullName>
    </submittedName>
</protein>
<gene>
    <name evidence="1" type="ORF">H4W30_007598</name>
</gene>
<proteinExistence type="predicted"/>
<comment type="caution">
    <text evidence="1">The sequence shown here is derived from an EMBL/GenBank/DDBJ whole genome shotgun (WGS) entry which is preliminary data.</text>
</comment>